<gene>
    <name evidence="2" type="ORF">GCM10009821_27610</name>
</gene>
<name>A0ABN2W6J6_9ACTN</name>
<comment type="caution">
    <text evidence="2">The sequence shown here is derived from an EMBL/GenBank/DDBJ whole genome shotgun (WGS) entry which is preliminary data.</text>
</comment>
<reference evidence="2 3" key="1">
    <citation type="journal article" date="2019" name="Int. J. Syst. Evol. Microbiol.">
        <title>The Global Catalogue of Microorganisms (GCM) 10K type strain sequencing project: providing services to taxonomists for standard genome sequencing and annotation.</title>
        <authorList>
            <consortium name="The Broad Institute Genomics Platform"/>
            <consortium name="The Broad Institute Genome Sequencing Center for Infectious Disease"/>
            <person name="Wu L."/>
            <person name="Ma J."/>
        </authorList>
    </citation>
    <scope>NUCLEOTIDE SEQUENCE [LARGE SCALE GENOMIC DNA]</scope>
    <source>
        <strain evidence="2 3">JCM 15749</strain>
    </source>
</reference>
<evidence type="ECO:0000256" key="1">
    <source>
        <dbReference type="SAM" id="Coils"/>
    </source>
</evidence>
<dbReference type="EMBL" id="BAAAPY010000013">
    <property type="protein sequence ID" value="GAA2084674.1"/>
    <property type="molecule type" value="Genomic_DNA"/>
</dbReference>
<dbReference type="RefSeq" id="WP_344329826.1">
    <property type="nucleotide sequence ID" value="NZ_BAAAPY010000013.1"/>
</dbReference>
<evidence type="ECO:0000313" key="3">
    <source>
        <dbReference type="Proteomes" id="UP001501480"/>
    </source>
</evidence>
<sequence length="157" mass="17848">MGDAFDDEIEAALAHPTMTYALAEKIKGYPAWARAKMTSHAHQTATNWWNEVKHKTSELIPRLDSVQARYDEIEAALDDGTMSAVDAIKAMDNLRATVAAEERRYTTLERQHERADEVHADPVGYMENLFQTYPSLAERRPSLSDYLGEKSRYGRQT</sequence>
<accession>A0ABN2W6J6</accession>
<keyword evidence="3" id="KW-1185">Reference proteome</keyword>
<proteinExistence type="predicted"/>
<protein>
    <submittedName>
        <fullName evidence="2">Uncharacterized protein</fullName>
    </submittedName>
</protein>
<evidence type="ECO:0000313" key="2">
    <source>
        <dbReference type="EMBL" id="GAA2084674.1"/>
    </source>
</evidence>
<dbReference type="Proteomes" id="UP001501480">
    <property type="component" value="Unassembled WGS sequence"/>
</dbReference>
<keyword evidence="1" id="KW-0175">Coiled coil</keyword>
<organism evidence="2 3">
    <name type="scientific">Aeromicrobium halocynthiae</name>
    <dbReference type="NCBI Taxonomy" id="560557"/>
    <lineage>
        <taxon>Bacteria</taxon>
        <taxon>Bacillati</taxon>
        <taxon>Actinomycetota</taxon>
        <taxon>Actinomycetes</taxon>
        <taxon>Propionibacteriales</taxon>
        <taxon>Nocardioidaceae</taxon>
        <taxon>Aeromicrobium</taxon>
    </lineage>
</organism>
<feature type="coiled-coil region" evidence="1">
    <location>
        <begin position="84"/>
        <end position="118"/>
    </location>
</feature>